<reference evidence="2 3" key="1">
    <citation type="submission" date="2023-07" db="EMBL/GenBank/DDBJ databases">
        <title>Genomic Encyclopedia of Type Strains, Phase IV (KMG-IV): sequencing the most valuable type-strain genomes for metagenomic binning, comparative biology and taxonomic classification.</title>
        <authorList>
            <person name="Goeker M."/>
        </authorList>
    </citation>
    <scope>NUCLEOTIDE SEQUENCE [LARGE SCALE GENOMIC DNA]</scope>
    <source>
        <strain evidence="2 3">DSM 2457</strain>
    </source>
</reference>
<evidence type="ECO:0000259" key="1">
    <source>
        <dbReference type="Pfam" id="PF00534"/>
    </source>
</evidence>
<dbReference type="InterPro" id="IPR007739">
    <property type="entry name" value="RgpF"/>
</dbReference>
<dbReference type="RefSeq" id="WP_307018098.1">
    <property type="nucleotide sequence ID" value="NZ_JAUSUI010000001.1"/>
</dbReference>
<sequence length="926" mass="102304">MNGVELDARFRELLELSGFVDLEFYRSAVGRPHLIDPIAHYADVGWRIGVPPNARFDGDFIWPFYVAAGLEGPPAFHWIALTAAGFSLPANEVEAQARAEHVRRSQIFDPMYYGRRLPEGVDPALHYVVIGEVLGWPCAHGFDPEYYRERYPDIAKAGISPLYHYENHGRLEGRRGISVVDQLRFPPLPEGGASAVLVVSHEASRTGAPVLGWNLVRGLRGQAPVISLLLRGGELEENYREESSVCIGPLTRDDWHPSEARRLARRLISEYNIAYAVSNSIETQIVVPELVRNGVPVVSLVHEFAAYTRPLAKMRNVFDWASHVVFPAEISAKSSFNAFPGLDERQGIHILSQGRNDPPAAASESKVPANIPACLDRSALKDAFIVIGVGQVQLRKGVDLFVGAAQAARRLRPDIPFQFVWVGDGFDPEADIAYSAYLAYQIENSDLGDSFHIVKAVEDLEPIYAAADAFFLSSRLDPQPNVAIDAISRGIPTVCFRDACGTAEILDADDATRFLIAPHTDVHGAAEILCDIADNKAGMSKLRQDVARVGRAAFDFDAYVAKVHQWGLDAANALPRADWIALQREGVVDAELAIPPESSVLAPGEAEWRVMVQWSVMGMTKNPSSNPQFRRPCEGFNPQIYAEAHAAECVTGSEHPLAHWLRTGRPTGRWSRKVLAPDGPGTGRGALPQRSALHAHLYYADLAGDLRDRLSRNRLECDLFITTDTDAKARHIRSVFNDQARAVDVTVVDNRGRDVGPFLMEFLPKALAGNYDVVGHVHGKRSLSTDAAMGEGWRTFLFEHLLGGRHAMLDTVMRAFSKDTHLGLVMAEEAHLVGWNENKEIAQNLARKLGIGDLPDYFDFPLGTMFWARTQALRPLMDLGLHWDDFPMEPLPDDGTLLHAVERLLPFIVEKAGFQTASVRVPGVTW</sequence>
<proteinExistence type="predicted"/>
<protein>
    <submittedName>
        <fullName evidence="2">Glycosyltransferase involved in cell wall biosynthesis</fullName>
    </submittedName>
</protein>
<dbReference type="Gene3D" id="3.40.50.2000">
    <property type="entry name" value="Glycogen Phosphorylase B"/>
    <property type="match status" value="1"/>
</dbReference>
<name>A0ABU0B884_9HYPH</name>
<dbReference type="Pfam" id="PF00534">
    <property type="entry name" value="Glycos_transf_1"/>
    <property type="match status" value="1"/>
</dbReference>
<organism evidence="2 3">
    <name type="scientific">Ancylobacter polymorphus</name>
    <dbReference type="NCBI Taxonomy" id="223390"/>
    <lineage>
        <taxon>Bacteria</taxon>
        <taxon>Pseudomonadati</taxon>
        <taxon>Pseudomonadota</taxon>
        <taxon>Alphaproteobacteria</taxon>
        <taxon>Hyphomicrobiales</taxon>
        <taxon>Xanthobacteraceae</taxon>
        <taxon>Ancylobacter</taxon>
    </lineage>
</organism>
<keyword evidence="3" id="KW-1185">Reference proteome</keyword>
<dbReference type="SUPFAM" id="SSF53756">
    <property type="entry name" value="UDP-Glycosyltransferase/glycogen phosphorylase"/>
    <property type="match status" value="1"/>
</dbReference>
<accession>A0ABU0B884</accession>
<dbReference type="EMBL" id="JAUSUI010000001">
    <property type="protein sequence ID" value="MDQ0301615.1"/>
    <property type="molecule type" value="Genomic_DNA"/>
</dbReference>
<evidence type="ECO:0000313" key="3">
    <source>
        <dbReference type="Proteomes" id="UP001224682"/>
    </source>
</evidence>
<dbReference type="Pfam" id="PF05045">
    <property type="entry name" value="RgpF"/>
    <property type="match status" value="1"/>
</dbReference>
<comment type="caution">
    <text evidence="2">The sequence shown here is derived from an EMBL/GenBank/DDBJ whole genome shotgun (WGS) entry which is preliminary data.</text>
</comment>
<evidence type="ECO:0000313" key="2">
    <source>
        <dbReference type="EMBL" id="MDQ0301615.1"/>
    </source>
</evidence>
<dbReference type="Proteomes" id="UP001224682">
    <property type="component" value="Unassembled WGS sequence"/>
</dbReference>
<dbReference type="InterPro" id="IPR001296">
    <property type="entry name" value="Glyco_trans_1"/>
</dbReference>
<dbReference type="PANTHER" id="PTHR12526">
    <property type="entry name" value="GLYCOSYLTRANSFERASE"/>
    <property type="match status" value="1"/>
</dbReference>
<gene>
    <name evidence="2" type="ORF">J2S75_000626</name>
</gene>
<dbReference type="PANTHER" id="PTHR12526:SF630">
    <property type="entry name" value="GLYCOSYLTRANSFERASE"/>
    <property type="match status" value="1"/>
</dbReference>
<feature type="domain" description="Glycosyl transferase family 1" evidence="1">
    <location>
        <begin position="381"/>
        <end position="546"/>
    </location>
</feature>